<evidence type="ECO:0000313" key="2">
    <source>
        <dbReference type="Proteomes" id="UP001168540"/>
    </source>
</evidence>
<gene>
    <name evidence="1" type="ORF">QU481_01625</name>
</gene>
<comment type="caution">
    <text evidence="1">The sequence shown here is derived from an EMBL/GenBank/DDBJ whole genome shotgun (WGS) entry which is preliminary data.</text>
</comment>
<evidence type="ECO:0008006" key="3">
    <source>
        <dbReference type="Google" id="ProtNLM"/>
    </source>
</evidence>
<reference evidence="1" key="1">
    <citation type="submission" date="2023-06" db="EMBL/GenBank/DDBJ databases">
        <authorList>
            <person name="Zhang S."/>
        </authorList>
    </citation>
    <scope>NUCLEOTIDE SEQUENCE</scope>
    <source>
        <strain evidence="1">SG2303</strain>
    </source>
</reference>
<sequence length="139" mass="16140">MKNYPPNSPEALARLLAMFMIADGNMDPREIESLDLLHVYDVLGISRKKFMQVLVDYCNDISDEADPESGTIHLINRERIDTLLEDVTDRHKRILTCALAIDLCKSHEDISEQEMAILRYMMERWLISLDDLENEFVKP</sequence>
<dbReference type="Gene3D" id="1.10.3680.10">
    <property type="entry name" value="TerB-like"/>
    <property type="match status" value="1"/>
</dbReference>
<dbReference type="EMBL" id="JAUEDK010000002">
    <property type="protein sequence ID" value="MDN0073592.1"/>
    <property type="molecule type" value="Genomic_DNA"/>
</dbReference>
<protein>
    <recommendedName>
        <fullName evidence="3">TerB family tellurite resistance protein</fullName>
    </recommendedName>
</protein>
<dbReference type="SUPFAM" id="SSF158682">
    <property type="entry name" value="TerB-like"/>
    <property type="match status" value="1"/>
</dbReference>
<accession>A0ABT7XIJ5</accession>
<evidence type="ECO:0000313" key="1">
    <source>
        <dbReference type="EMBL" id="MDN0073592.1"/>
    </source>
</evidence>
<dbReference type="InterPro" id="IPR029024">
    <property type="entry name" value="TerB-like"/>
</dbReference>
<dbReference type="Proteomes" id="UP001168540">
    <property type="component" value="Unassembled WGS sequence"/>
</dbReference>
<proteinExistence type="predicted"/>
<name>A0ABT7XIJ5_9NEIS</name>
<organism evidence="1 2">
    <name type="scientific">Crenobacter oryzisoli</name>
    <dbReference type="NCBI Taxonomy" id="3056844"/>
    <lineage>
        <taxon>Bacteria</taxon>
        <taxon>Pseudomonadati</taxon>
        <taxon>Pseudomonadota</taxon>
        <taxon>Betaproteobacteria</taxon>
        <taxon>Neisseriales</taxon>
        <taxon>Neisseriaceae</taxon>
        <taxon>Crenobacter</taxon>
    </lineage>
</organism>
<dbReference type="RefSeq" id="WP_289828120.1">
    <property type="nucleotide sequence ID" value="NZ_JAUEDK010000002.1"/>
</dbReference>
<keyword evidence="2" id="KW-1185">Reference proteome</keyword>